<sequence>MIMWARKGVGDVTRNLNDSPVKFFKLMPELYSTTNKQTTSSRTRKTGKSNVIDRTTILKGTQTELSSTIKFLKLMPECSCQQASDFKQKVASERETRDQQETILDPVSRHLSCIWRQSAPSVWPPSPLQLSISFMRTAPAQSVSPSSMAWLLAREKGATGPTSPPLLELSKGEPLRLHVIHSSLPLEWWRRR</sequence>
<dbReference type="EMBL" id="JACVVK020000154">
    <property type="protein sequence ID" value="KAK7488171.1"/>
    <property type="molecule type" value="Genomic_DNA"/>
</dbReference>
<protein>
    <submittedName>
        <fullName evidence="1">Uncharacterized protein</fullName>
    </submittedName>
</protein>
<proteinExistence type="predicted"/>
<organism evidence="1 2">
    <name type="scientific">Batillaria attramentaria</name>
    <dbReference type="NCBI Taxonomy" id="370345"/>
    <lineage>
        <taxon>Eukaryota</taxon>
        <taxon>Metazoa</taxon>
        <taxon>Spiralia</taxon>
        <taxon>Lophotrochozoa</taxon>
        <taxon>Mollusca</taxon>
        <taxon>Gastropoda</taxon>
        <taxon>Caenogastropoda</taxon>
        <taxon>Sorbeoconcha</taxon>
        <taxon>Cerithioidea</taxon>
        <taxon>Batillariidae</taxon>
        <taxon>Batillaria</taxon>
    </lineage>
</organism>
<evidence type="ECO:0000313" key="2">
    <source>
        <dbReference type="Proteomes" id="UP001519460"/>
    </source>
</evidence>
<comment type="caution">
    <text evidence="1">The sequence shown here is derived from an EMBL/GenBank/DDBJ whole genome shotgun (WGS) entry which is preliminary data.</text>
</comment>
<evidence type="ECO:0000313" key="1">
    <source>
        <dbReference type="EMBL" id="KAK7488171.1"/>
    </source>
</evidence>
<accession>A0ABD0KLN1</accession>
<name>A0ABD0KLN1_9CAEN</name>
<gene>
    <name evidence="1" type="ORF">BaRGS_00020613</name>
</gene>
<reference evidence="1 2" key="1">
    <citation type="journal article" date="2023" name="Sci. Data">
        <title>Genome assembly of the Korean intertidal mud-creeper Batillaria attramentaria.</title>
        <authorList>
            <person name="Patra A.K."/>
            <person name="Ho P.T."/>
            <person name="Jun S."/>
            <person name="Lee S.J."/>
            <person name="Kim Y."/>
            <person name="Won Y.J."/>
        </authorList>
    </citation>
    <scope>NUCLEOTIDE SEQUENCE [LARGE SCALE GENOMIC DNA]</scope>
    <source>
        <strain evidence="1">Wonlab-2016</strain>
    </source>
</reference>
<dbReference type="AlphaFoldDB" id="A0ABD0KLN1"/>
<keyword evidence="2" id="KW-1185">Reference proteome</keyword>
<dbReference type="Proteomes" id="UP001519460">
    <property type="component" value="Unassembled WGS sequence"/>
</dbReference>